<dbReference type="EMBL" id="JAERWK010000008">
    <property type="protein sequence ID" value="MBM9466797.1"/>
    <property type="molecule type" value="Genomic_DNA"/>
</dbReference>
<keyword evidence="3" id="KW-1185">Reference proteome</keyword>
<proteinExistence type="predicted"/>
<dbReference type="Proteomes" id="UP000663792">
    <property type="component" value="Unassembled WGS sequence"/>
</dbReference>
<dbReference type="RefSeq" id="WP_205259760.1">
    <property type="nucleotide sequence ID" value="NZ_JAERWK010000008.1"/>
</dbReference>
<gene>
    <name evidence="2" type="ORF">JL106_05815</name>
</gene>
<reference evidence="2" key="1">
    <citation type="submission" date="2021-01" db="EMBL/GenBank/DDBJ databases">
        <title>YIM 132084 draft genome.</title>
        <authorList>
            <person name="An D."/>
        </authorList>
    </citation>
    <scope>NUCLEOTIDE SEQUENCE</scope>
    <source>
        <strain evidence="2">YIM 132084</strain>
    </source>
</reference>
<evidence type="ECO:0008006" key="4">
    <source>
        <dbReference type="Google" id="ProtNLM"/>
    </source>
</evidence>
<sequence length="254" mass="25469">MRARGRATVPGRTNGLRGSIAATTAVVALLLSACGSGTGERRTVTVNETVTAASTADTAAAGATDGTAPDSTGAPATDSSAPATTPATPSTTSSSAAPTVQVDPLTNDCAALMNAADVKRTLNADIADTRARIQDVANPDRGVTGRIKCLYGTADNKSGDVTILLTQYTDAAAATAQVAATVTAERDLGAKVAEAQVQGFGAEILLRDGGLIVLPYDSWTLSIVVAGGKADDATLEAGLPQLADTVLTRVLKNT</sequence>
<protein>
    <recommendedName>
        <fullName evidence="4">DUF3558 domain-containing protein</fullName>
    </recommendedName>
</protein>
<evidence type="ECO:0000313" key="3">
    <source>
        <dbReference type="Proteomes" id="UP000663792"/>
    </source>
</evidence>
<dbReference type="PROSITE" id="PS51257">
    <property type="entry name" value="PROKAR_LIPOPROTEIN"/>
    <property type="match status" value="1"/>
</dbReference>
<name>A0A939C144_9ACTN</name>
<evidence type="ECO:0000256" key="1">
    <source>
        <dbReference type="SAM" id="MobiDB-lite"/>
    </source>
</evidence>
<evidence type="ECO:0000313" key="2">
    <source>
        <dbReference type="EMBL" id="MBM9466797.1"/>
    </source>
</evidence>
<feature type="compositionally biased region" description="Low complexity" evidence="1">
    <location>
        <begin position="57"/>
        <end position="99"/>
    </location>
</feature>
<feature type="region of interest" description="Disordered" evidence="1">
    <location>
        <begin position="57"/>
        <end position="100"/>
    </location>
</feature>
<dbReference type="AlphaFoldDB" id="A0A939C144"/>
<accession>A0A939C144</accession>
<comment type="caution">
    <text evidence="2">The sequence shown here is derived from an EMBL/GenBank/DDBJ whole genome shotgun (WGS) entry which is preliminary data.</text>
</comment>
<organism evidence="2 3">
    <name type="scientific">Nakamurella leprariae</name>
    <dbReference type="NCBI Taxonomy" id="2803911"/>
    <lineage>
        <taxon>Bacteria</taxon>
        <taxon>Bacillati</taxon>
        <taxon>Actinomycetota</taxon>
        <taxon>Actinomycetes</taxon>
        <taxon>Nakamurellales</taxon>
        <taxon>Nakamurellaceae</taxon>
        <taxon>Nakamurella</taxon>
    </lineage>
</organism>